<dbReference type="AlphaFoldDB" id="L0PDG1"/>
<dbReference type="Proteomes" id="UP000010422">
    <property type="component" value="Unassembled WGS sequence"/>
</dbReference>
<comment type="caution">
    <text evidence="2">The sequence shown here is derived from an EMBL/GenBank/DDBJ whole genome shotgun (WGS) entry which is preliminary data.</text>
</comment>
<proteinExistence type="predicted"/>
<sequence>MQYVGKAFGTMSRTWSSINPATLSGAIDVIVIEQANGDLACSPFHVRFGKFSMLRPSEKKVTFRVNNEVVQVFDEIGR</sequence>
<evidence type="ECO:0000313" key="2">
    <source>
        <dbReference type="EMBL" id="CCJ29680.1"/>
    </source>
</evidence>
<dbReference type="PANTHER" id="PTHR12181">
    <property type="entry name" value="LIPIN"/>
    <property type="match status" value="1"/>
</dbReference>
<name>L0PDG1_PNEJI</name>
<organism evidence="3">
    <name type="scientific">Pneumocystis jirovecii</name>
    <name type="common">Human pneumocystis pneumonia agent</name>
    <dbReference type="NCBI Taxonomy" id="42068"/>
    <lineage>
        <taxon>Eukaryota</taxon>
        <taxon>Fungi</taxon>
        <taxon>Dikarya</taxon>
        <taxon>Ascomycota</taxon>
        <taxon>Taphrinomycotina</taxon>
        <taxon>Pneumocystomycetes</taxon>
        <taxon>Pneumocystaceae</taxon>
        <taxon>Pneumocystis</taxon>
    </lineage>
</organism>
<evidence type="ECO:0000313" key="3">
    <source>
        <dbReference type="Proteomes" id="UP000010422"/>
    </source>
</evidence>
<dbReference type="InterPro" id="IPR026058">
    <property type="entry name" value="LIPIN"/>
</dbReference>
<dbReference type="GO" id="GO:0009062">
    <property type="term" value="P:fatty acid catabolic process"/>
    <property type="evidence" value="ECO:0007669"/>
    <property type="project" value="TreeGrafter"/>
</dbReference>
<accession>L0PDG1</accession>
<dbReference type="Pfam" id="PF04571">
    <property type="entry name" value="Lipin_N"/>
    <property type="match status" value="1"/>
</dbReference>
<dbReference type="GO" id="GO:0005634">
    <property type="term" value="C:nucleus"/>
    <property type="evidence" value="ECO:0007669"/>
    <property type="project" value="TreeGrafter"/>
</dbReference>
<dbReference type="PANTHER" id="PTHR12181:SF12">
    <property type="entry name" value="PHOSPHATIDATE PHOSPHATASE"/>
    <property type="match status" value="1"/>
</dbReference>
<dbReference type="GO" id="GO:0008195">
    <property type="term" value="F:phosphatidate phosphatase activity"/>
    <property type="evidence" value="ECO:0007669"/>
    <property type="project" value="TreeGrafter"/>
</dbReference>
<evidence type="ECO:0000259" key="1">
    <source>
        <dbReference type="Pfam" id="PF04571"/>
    </source>
</evidence>
<dbReference type="EMBL" id="CAKM01000205">
    <property type="protein sequence ID" value="CCJ29680.1"/>
    <property type="molecule type" value="Genomic_DNA"/>
</dbReference>
<dbReference type="InterPro" id="IPR007651">
    <property type="entry name" value="Lipin_N"/>
</dbReference>
<dbReference type="GO" id="GO:0019432">
    <property type="term" value="P:triglyceride biosynthetic process"/>
    <property type="evidence" value="ECO:0007669"/>
    <property type="project" value="TreeGrafter"/>
</dbReference>
<protein>
    <recommendedName>
        <fullName evidence="1">Lipin N-terminal domain-containing protein</fullName>
    </recommendedName>
</protein>
<reference evidence="2 3" key="1">
    <citation type="journal article" date="2012" name="MBio">
        <title>De novo assembly of the Pneumocystis jirovecii genome from a single bronchoalveolar lavage fluid specimen from a patient.</title>
        <authorList>
            <person name="Cisse O.H."/>
            <person name="Pagni M."/>
            <person name="Hauser P.M."/>
        </authorList>
    </citation>
    <scope>NUCLEOTIDE SEQUENCE [LARGE SCALE GENOMIC DNA]</scope>
    <source>
        <strain evidence="2 3">SE8</strain>
    </source>
</reference>
<dbReference type="VEuPathDB" id="FungiDB:PNEJI1_003018"/>
<feature type="domain" description="Lipin N-terminal" evidence="1">
    <location>
        <begin position="1"/>
        <end position="72"/>
    </location>
</feature>
<dbReference type="InParanoid" id="L0PDG1"/>
<gene>
    <name evidence="2" type="ORF">PNEJI1_003018</name>
</gene>
<dbReference type="STRING" id="1209962.L0PDG1"/>